<evidence type="ECO:0000256" key="9">
    <source>
        <dbReference type="ARBA" id="ARBA00032610"/>
    </source>
</evidence>
<dbReference type="PANTHER" id="PTHR13693:SF100">
    <property type="entry name" value="8-AMINO-7-OXONONANOATE SYNTHASE"/>
    <property type="match status" value="1"/>
</dbReference>
<comment type="similarity">
    <text evidence="3">Belongs to the class-II pyridoxal-phosphate-dependent aminotransferase family. BioF subfamily.</text>
</comment>
<evidence type="ECO:0000256" key="10">
    <source>
        <dbReference type="ARBA" id="ARBA00033381"/>
    </source>
</evidence>
<comment type="pathway">
    <text evidence="2">Cofactor biosynthesis; biotin biosynthesis.</text>
</comment>
<dbReference type="GO" id="GO:0008483">
    <property type="term" value="F:transaminase activity"/>
    <property type="evidence" value="ECO:0007669"/>
    <property type="project" value="UniProtKB-KW"/>
</dbReference>
<evidence type="ECO:0000256" key="11">
    <source>
        <dbReference type="ARBA" id="ARBA00047715"/>
    </source>
</evidence>
<evidence type="ECO:0000259" key="13">
    <source>
        <dbReference type="Pfam" id="PF00155"/>
    </source>
</evidence>
<keyword evidence="14" id="KW-0032">Aminotransferase</keyword>
<dbReference type="EMBL" id="OJIN01000073">
    <property type="protein sequence ID" value="SPD73016.1"/>
    <property type="molecule type" value="Genomic_DNA"/>
</dbReference>
<dbReference type="InterPro" id="IPR015424">
    <property type="entry name" value="PyrdxlP-dep_Trfase"/>
</dbReference>
<evidence type="ECO:0000256" key="7">
    <source>
        <dbReference type="ARBA" id="ARBA00022756"/>
    </source>
</evidence>
<evidence type="ECO:0000256" key="8">
    <source>
        <dbReference type="ARBA" id="ARBA00022898"/>
    </source>
</evidence>
<dbReference type="InterPro" id="IPR050087">
    <property type="entry name" value="AON_synthase_class-II"/>
</dbReference>
<dbReference type="PROSITE" id="PS00599">
    <property type="entry name" value="AA_TRANSFER_CLASS_2"/>
    <property type="match status" value="1"/>
</dbReference>
<dbReference type="InterPro" id="IPR001917">
    <property type="entry name" value="Aminotrans_II_pyridoxalP_BS"/>
</dbReference>
<dbReference type="InterPro" id="IPR015422">
    <property type="entry name" value="PyrdxlP-dep_Trfase_small"/>
</dbReference>
<dbReference type="Pfam" id="PF00155">
    <property type="entry name" value="Aminotran_1_2"/>
    <property type="match status" value="1"/>
</dbReference>
<reference evidence="14" key="1">
    <citation type="submission" date="2018-01" db="EMBL/GenBank/DDBJ databases">
        <authorList>
            <person name="Regsiter A."/>
            <person name="William W."/>
        </authorList>
    </citation>
    <scope>NUCLEOTIDE SEQUENCE</scope>
    <source>
        <strain evidence="14">TRIP AH-1</strain>
    </source>
</reference>
<evidence type="ECO:0000256" key="4">
    <source>
        <dbReference type="ARBA" id="ARBA00011738"/>
    </source>
</evidence>
<feature type="domain" description="Aminotransferase class I/classII large" evidence="13">
    <location>
        <begin position="39"/>
        <end position="372"/>
    </location>
</feature>
<dbReference type="EC" id="2.3.1.47" evidence="5"/>
<name>A0A445MU66_9BACT</name>
<keyword evidence="6 14" id="KW-0808">Transferase</keyword>
<dbReference type="GO" id="GO:0008710">
    <property type="term" value="F:8-amino-7-oxononanoate synthase activity"/>
    <property type="evidence" value="ECO:0007669"/>
    <property type="project" value="UniProtKB-EC"/>
</dbReference>
<protein>
    <recommendedName>
        <fullName evidence="5">8-amino-7-oxononanoate synthase</fullName>
        <ecNumber evidence="5">2.3.1.47</ecNumber>
    </recommendedName>
    <alternativeName>
        <fullName evidence="9">7-keto-8-amino-pelargonic acid synthase</fullName>
    </alternativeName>
    <alternativeName>
        <fullName evidence="10">8-amino-7-ketopelargonate synthase</fullName>
    </alternativeName>
</protein>
<dbReference type="Gene3D" id="3.90.1150.10">
    <property type="entry name" value="Aspartate Aminotransferase, domain 1"/>
    <property type="match status" value="1"/>
</dbReference>
<dbReference type="GO" id="GO:0030170">
    <property type="term" value="F:pyridoxal phosphate binding"/>
    <property type="evidence" value="ECO:0007669"/>
    <property type="project" value="InterPro"/>
</dbReference>
<keyword evidence="7" id="KW-0093">Biotin biosynthesis</keyword>
<dbReference type="PANTHER" id="PTHR13693">
    <property type="entry name" value="CLASS II AMINOTRANSFERASE/8-AMINO-7-OXONONANOATE SYNTHASE"/>
    <property type="match status" value="1"/>
</dbReference>
<proteinExistence type="inferred from homology"/>
<dbReference type="InterPro" id="IPR004839">
    <property type="entry name" value="Aminotransferase_I/II_large"/>
</dbReference>
<dbReference type="AlphaFoldDB" id="A0A445MU66"/>
<evidence type="ECO:0000256" key="2">
    <source>
        <dbReference type="ARBA" id="ARBA00004746"/>
    </source>
</evidence>
<dbReference type="Gene3D" id="3.40.640.10">
    <property type="entry name" value="Type I PLP-dependent aspartate aminotransferase-like (Major domain)"/>
    <property type="match status" value="1"/>
</dbReference>
<evidence type="ECO:0000256" key="1">
    <source>
        <dbReference type="ARBA" id="ARBA00001933"/>
    </source>
</evidence>
<organism evidence="14">
    <name type="scientific">uncultured Desulfobacterium sp</name>
    <dbReference type="NCBI Taxonomy" id="201089"/>
    <lineage>
        <taxon>Bacteria</taxon>
        <taxon>Pseudomonadati</taxon>
        <taxon>Thermodesulfobacteriota</taxon>
        <taxon>Desulfobacteria</taxon>
        <taxon>Desulfobacterales</taxon>
        <taxon>Desulfobacteriaceae</taxon>
        <taxon>Desulfobacterium</taxon>
        <taxon>environmental samples</taxon>
    </lineage>
</organism>
<comment type="catalytic activity">
    <reaction evidence="11">
        <text>6-carboxyhexanoyl-[ACP] + L-alanine + H(+) = (8S)-8-amino-7-oxononanoate + holo-[ACP] + CO2</text>
        <dbReference type="Rhea" id="RHEA:42288"/>
        <dbReference type="Rhea" id="RHEA-COMP:9685"/>
        <dbReference type="Rhea" id="RHEA-COMP:9955"/>
        <dbReference type="ChEBI" id="CHEBI:15378"/>
        <dbReference type="ChEBI" id="CHEBI:16526"/>
        <dbReference type="ChEBI" id="CHEBI:57972"/>
        <dbReference type="ChEBI" id="CHEBI:64479"/>
        <dbReference type="ChEBI" id="CHEBI:78846"/>
        <dbReference type="ChEBI" id="CHEBI:149468"/>
        <dbReference type="EC" id="2.3.1.47"/>
    </reaction>
</comment>
<keyword evidence="8 12" id="KW-0663">Pyridoxal phosphate</keyword>
<gene>
    <name evidence="14" type="ORF">PITCH_A1640026</name>
</gene>
<evidence type="ECO:0000256" key="3">
    <source>
        <dbReference type="ARBA" id="ARBA00010008"/>
    </source>
</evidence>
<evidence type="ECO:0000256" key="12">
    <source>
        <dbReference type="RuleBase" id="RU003693"/>
    </source>
</evidence>
<evidence type="ECO:0000313" key="14">
    <source>
        <dbReference type="EMBL" id="SPD73016.1"/>
    </source>
</evidence>
<accession>A0A445MU66</accession>
<evidence type="ECO:0000256" key="6">
    <source>
        <dbReference type="ARBA" id="ARBA00022679"/>
    </source>
</evidence>
<comment type="cofactor">
    <cofactor evidence="1 12">
        <name>pyridoxal 5'-phosphate</name>
        <dbReference type="ChEBI" id="CHEBI:597326"/>
    </cofactor>
</comment>
<comment type="subunit">
    <text evidence="4">Homodimer.</text>
</comment>
<dbReference type="GO" id="GO:0009102">
    <property type="term" value="P:biotin biosynthetic process"/>
    <property type="evidence" value="ECO:0007669"/>
    <property type="project" value="UniProtKB-KW"/>
</dbReference>
<sequence>MFEERFKVRLASQKRAGLYRNPPEITKRQGKYIFLGNQKVLNFASNDYLGLGTSSVLQNKVAKNFKTYGTSSSSSRLVSGNFSAICRAEGEYAKYFGYEDALFFPSGYQANIGILTAFFDKGDTIIFDKHIHASSVKGMALSGARFMGYNHNSMKHLIKRLDAHRETETAVITESLFSMDGDFLDMEGFLKVKRQYGFLSIVDEAHALGALGEGGRGLGRSVADITVGTFGKALGLFGAFVLLPNKFKEYLFNFSSPLIYTTTLPEAHAVSAVDILEIIYKGDGLRAQLRDVSLLMRDGLKRAGLSVNGDAHIISVEIGNESRAVAVAGRLLDKGIFVLPARFPTVPVNKAILRVSMTALHTEEDVALFIDTLKEVISAVE</sequence>
<dbReference type="InterPro" id="IPR015421">
    <property type="entry name" value="PyrdxlP-dep_Trfase_major"/>
</dbReference>
<evidence type="ECO:0000256" key="5">
    <source>
        <dbReference type="ARBA" id="ARBA00013187"/>
    </source>
</evidence>
<dbReference type="SUPFAM" id="SSF53383">
    <property type="entry name" value="PLP-dependent transferases"/>
    <property type="match status" value="1"/>
</dbReference>